<dbReference type="PANTHER" id="PTHR46060">
    <property type="entry name" value="MARINER MOS1 TRANSPOSASE-LIKE PROTEIN"/>
    <property type="match status" value="1"/>
</dbReference>
<sequence>MLSVQMEQRVNLKFVKLGKTFTEAYAILKKLYGNECLSLTQVFEWFKWFKEGRELTEGDPRPGRPSTSKTDENIEKIGELIREDRRLSNRGLSEITGIDKECVRQILHESFNMRKVYAKMVKLLTPEKKESRMNICADILNNIHTDPGLLDTVITCGDSKVWKRINTDPLDLALPFSSSELSENSSNKTSVY</sequence>
<accession>A0AAV8ZGK9</accession>
<gene>
    <name evidence="1" type="ORF">NQ318_001251</name>
</gene>
<reference evidence="1" key="1">
    <citation type="journal article" date="2023" name="Insect Mol. Biol.">
        <title>Genome sequencing provides insights into the evolution of gene families encoding plant cell wall-degrading enzymes in longhorned beetles.</title>
        <authorList>
            <person name="Shin N.R."/>
            <person name="Okamura Y."/>
            <person name="Kirsch R."/>
            <person name="Pauchet Y."/>
        </authorList>
    </citation>
    <scope>NUCLEOTIDE SEQUENCE</scope>
    <source>
        <strain evidence="1">AMC_N1</strain>
    </source>
</reference>
<comment type="caution">
    <text evidence="1">The sequence shown here is derived from an EMBL/GenBank/DDBJ whole genome shotgun (WGS) entry which is preliminary data.</text>
</comment>
<dbReference type="EMBL" id="JAPWTK010000002">
    <property type="protein sequence ID" value="KAJ8962851.1"/>
    <property type="molecule type" value="Genomic_DNA"/>
</dbReference>
<dbReference type="Proteomes" id="UP001162162">
    <property type="component" value="Unassembled WGS sequence"/>
</dbReference>
<evidence type="ECO:0000313" key="1">
    <source>
        <dbReference type="EMBL" id="KAJ8962851.1"/>
    </source>
</evidence>
<keyword evidence="2" id="KW-1185">Reference proteome</keyword>
<name>A0AAV8ZGK9_9CUCU</name>
<dbReference type="InterPro" id="IPR052709">
    <property type="entry name" value="Transposase-MT_Hybrid"/>
</dbReference>
<dbReference type="Gene3D" id="1.10.10.1450">
    <property type="match status" value="1"/>
</dbReference>
<dbReference type="PANTHER" id="PTHR46060:SF1">
    <property type="entry name" value="MARINER MOS1 TRANSPOSASE-LIKE PROTEIN"/>
    <property type="match status" value="1"/>
</dbReference>
<protein>
    <recommendedName>
        <fullName evidence="3">Mos1 transposase HTH domain-containing protein</fullName>
    </recommendedName>
</protein>
<evidence type="ECO:0000313" key="2">
    <source>
        <dbReference type="Proteomes" id="UP001162162"/>
    </source>
</evidence>
<proteinExistence type="predicted"/>
<organism evidence="1 2">
    <name type="scientific">Aromia moschata</name>
    <dbReference type="NCBI Taxonomy" id="1265417"/>
    <lineage>
        <taxon>Eukaryota</taxon>
        <taxon>Metazoa</taxon>
        <taxon>Ecdysozoa</taxon>
        <taxon>Arthropoda</taxon>
        <taxon>Hexapoda</taxon>
        <taxon>Insecta</taxon>
        <taxon>Pterygota</taxon>
        <taxon>Neoptera</taxon>
        <taxon>Endopterygota</taxon>
        <taxon>Coleoptera</taxon>
        <taxon>Polyphaga</taxon>
        <taxon>Cucujiformia</taxon>
        <taxon>Chrysomeloidea</taxon>
        <taxon>Cerambycidae</taxon>
        <taxon>Cerambycinae</taxon>
        <taxon>Callichromatini</taxon>
        <taxon>Aromia</taxon>
    </lineage>
</organism>
<evidence type="ECO:0008006" key="3">
    <source>
        <dbReference type="Google" id="ProtNLM"/>
    </source>
</evidence>
<dbReference type="AlphaFoldDB" id="A0AAV8ZGK9"/>